<evidence type="ECO:0000256" key="1">
    <source>
        <dbReference type="SAM" id="MobiDB-lite"/>
    </source>
</evidence>
<evidence type="ECO:0000256" key="2">
    <source>
        <dbReference type="SAM" id="Phobius"/>
    </source>
</evidence>
<keyword evidence="2" id="KW-0812">Transmembrane</keyword>
<keyword evidence="4" id="KW-1185">Reference proteome</keyword>
<feature type="transmembrane region" description="Helical" evidence="2">
    <location>
        <begin position="288"/>
        <end position="307"/>
    </location>
</feature>
<name>A0A9K3KLC4_9STRA</name>
<dbReference type="EMBL" id="JAGRRH010000022">
    <property type="protein sequence ID" value="KAG7345165.1"/>
    <property type="molecule type" value="Genomic_DNA"/>
</dbReference>
<keyword evidence="2" id="KW-1133">Transmembrane helix</keyword>
<sequence>MRNLQSSNSSDQRRHSGVITWQILVCCALFLSSRCIVASAFSKGGATANTHSPSKVETSITNSPSAIQAPIHLASSSVLERRRKRTHRESATTASIVHSRHGHDIEDDAANPHNDDPTELPVVSEIKTQHYADTTSAGKENFRQMRRIKIAIGLVGSIGAMATAAKLGILPGPLLESGQYGEYTNMMIARDSVSTAVAAVLAVVLVKAITFGYERGWYNSKIGRKLNHTLAAPLFIAFFPAFSEAEGARFFAGLVTFSNILRLYLAGTGQGESTLAQTISRSGDKKEVLGGPFIYVCLFHAFIWLFWRNSFVGVIAMSTMAAGDGMADLVGRKWGASSKWSWSDGSKSKVGTLAFGLSAFLVSFSLASWLIATGCLESTLGSSDLAARLLLISFVTAFVELLPFGDDNYTVPGCAAIMAALLLH</sequence>
<feature type="transmembrane region" description="Helical" evidence="2">
    <location>
        <begin position="150"/>
        <end position="172"/>
    </location>
</feature>
<dbReference type="AlphaFoldDB" id="A0A9K3KLC4"/>
<dbReference type="GO" id="GO:0005789">
    <property type="term" value="C:endoplasmic reticulum membrane"/>
    <property type="evidence" value="ECO:0007669"/>
    <property type="project" value="TreeGrafter"/>
</dbReference>
<feature type="transmembrane region" description="Helical" evidence="2">
    <location>
        <begin position="20"/>
        <end position="41"/>
    </location>
</feature>
<accession>A0A9K3KLC4</accession>
<evidence type="ECO:0000313" key="4">
    <source>
        <dbReference type="Proteomes" id="UP000693970"/>
    </source>
</evidence>
<evidence type="ECO:0000313" key="3">
    <source>
        <dbReference type="EMBL" id="KAG7345165.1"/>
    </source>
</evidence>
<dbReference type="Proteomes" id="UP000693970">
    <property type="component" value="Unassembled WGS sequence"/>
</dbReference>
<reference evidence="3" key="1">
    <citation type="journal article" date="2021" name="Sci. Rep.">
        <title>Diploid genomic architecture of Nitzschia inconspicua, an elite biomass production diatom.</title>
        <authorList>
            <person name="Oliver A."/>
            <person name="Podell S."/>
            <person name="Pinowska A."/>
            <person name="Traller J.C."/>
            <person name="Smith S.R."/>
            <person name="McClure R."/>
            <person name="Beliaev A."/>
            <person name="Bohutskyi P."/>
            <person name="Hill E.A."/>
            <person name="Rabines A."/>
            <person name="Zheng H."/>
            <person name="Allen L.Z."/>
            <person name="Kuo A."/>
            <person name="Grigoriev I.V."/>
            <person name="Allen A.E."/>
            <person name="Hazlebeck D."/>
            <person name="Allen E.E."/>
        </authorList>
    </citation>
    <scope>NUCLEOTIDE SEQUENCE</scope>
    <source>
        <strain evidence="3">Hildebrandi</strain>
    </source>
</reference>
<reference evidence="3" key="2">
    <citation type="submission" date="2021-04" db="EMBL/GenBank/DDBJ databases">
        <authorList>
            <person name="Podell S."/>
        </authorList>
    </citation>
    <scope>NUCLEOTIDE SEQUENCE</scope>
    <source>
        <strain evidence="3">Hildebrandi</strain>
    </source>
</reference>
<gene>
    <name evidence="3" type="ORF">IV203_032696</name>
</gene>
<dbReference type="GO" id="GO:0004143">
    <property type="term" value="F:ATP-dependent diacylglycerol kinase activity"/>
    <property type="evidence" value="ECO:0007669"/>
    <property type="project" value="InterPro"/>
</dbReference>
<feature type="transmembrane region" description="Helical" evidence="2">
    <location>
        <begin position="352"/>
        <end position="373"/>
    </location>
</feature>
<protein>
    <recommendedName>
        <fullName evidence="5">Phytol kinase</fullName>
    </recommendedName>
</protein>
<dbReference type="GO" id="GO:0006654">
    <property type="term" value="P:phosphatidic acid biosynthetic process"/>
    <property type="evidence" value="ECO:0007669"/>
    <property type="project" value="TreeGrafter"/>
</dbReference>
<dbReference type="PANTHER" id="PTHR31303">
    <property type="entry name" value="CTP-DEPENDENT DIACYLGLYCEROL KINASE 1"/>
    <property type="match status" value="1"/>
</dbReference>
<organism evidence="3 4">
    <name type="scientific">Nitzschia inconspicua</name>
    <dbReference type="NCBI Taxonomy" id="303405"/>
    <lineage>
        <taxon>Eukaryota</taxon>
        <taxon>Sar</taxon>
        <taxon>Stramenopiles</taxon>
        <taxon>Ochrophyta</taxon>
        <taxon>Bacillariophyta</taxon>
        <taxon>Bacillariophyceae</taxon>
        <taxon>Bacillariophycidae</taxon>
        <taxon>Bacillariales</taxon>
        <taxon>Bacillariaceae</taxon>
        <taxon>Nitzschia</taxon>
    </lineage>
</organism>
<keyword evidence="2" id="KW-0472">Membrane</keyword>
<comment type="caution">
    <text evidence="3">The sequence shown here is derived from an EMBL/GenBank/DDBJ whole genome shotgun (WGS) entry which is preliminary data.</text>
</comment>
<evidence type="ECO:0008006" key="5">
    <source>
        <dbReference type="Google" id="ProtNLM"/>
    </source>
</evidence>
<proteinExistence type="predicted"/>
<feature type="transmembrane region" description="Helical" evidence="2">
    <location>
        <begin position="385"/>
        <end position="402"/>
    </location>
</feature>
<feature type="transmembrane region" description="Helical" evidence="2">
    <location>
        <begin position="192"/>
        <end position="213"/>
    </location>
</feature>
<feature type="compositionally biased region" description="Polar residues" evidence="1">
    <location>
        <begin position="47"/>
        <end position="66"/>
    </location>
</feature>
<dbReference type="PANTHER" id="PTHR31303:SF1">
    <property type="entry name" value="CTP-DEPENDENT DIACYLGLYCEROL KINASE 1"/>
    <property type="match status" value="1"/>
</dbReference>
<dbReference type="InterPro" id="IPR037997">
    <property type="entry name" value="Dgk1-like"/>
</dbReference>
<dbReference type="OrthoDB" id="5673at2759"/>
<feature type="region of interest" description="Disordered" evidence="1">
    <location>
        <begin position="44"/>
        <end position="113"/>
    </location>
</feature>